<proteinExistence type="predicted"/>
<feature type="region of interest" description="Disordered" evidence="1">
    <location>
        <begin position="1"/>
        <end position="52"/>
    </location>
</feature>
<reference evidence="2 3" key="1">
    <citation type="journal article" date="2023" name="Plants (Basel)">
        <title>Bridging the Gap: Combining Genomics and Transcriptomics Approaches to Understand Stylosanthes scabra, an Orphan Legume from the Brazilian Caatinga.</title>
        <authorList>
            <person name="Ferreira-Neto J.R.C."/>
            <person name="da Silva M.D."/>
            <person name="Binneck E."/>
            <person name="de Melo N.F."/>
            <person name="da Silva R.H."/>
            <person name="de Melo A.L.T.M."/>
            <person name="Pandolfi V."/>
            <person name="Bustamante F.O."/>
            <person name="Brasileiro-Vidal A.C."/>
            <person name="Benko-Iseppon A.M."/>
        </authorList>
    </citation>
    <scope>NUCLEOTIDE SEQUENCE [LARGE SCALE GENOMIC DNA]</scope>
    <source>
        <tissue evidence="2">Leaves</tissue>
    </source>
</reference>
<accession>A0ABU6V492</accession>
<comment type="caution">
    <text evidence="2">The sequence shown here is derived from an EMBL/GenBank/DDBJ whole genome shotgun (WGS) entry which is preliminary data.</text>
</comment>
<feature type="compositionally biased region" description="Basic residues" evidence="1">
    <location>
        <begin position="21"/>
        <end position="46"/>
    </location>
</feature>
<dbReference type="Proteomes" id="UP001341840">
    <property type="component" value="Unassembled WGS sequence"/>
</dbReference>
<gene>
    <name evidence="2" type="ORF">PIB30_003952</name>
</gene>
<name>A0ABU6V492_9FABA</name>
<evidence type="ECO:0000313" key="3">
    <source>
        <dbReference type="Proteomes" id="UP001341840"/>
    </source>
</evidence>
<dbReference type="EMBL" id="JASCZI010151042">
    <property type="protein sequence ID" value="MED6167575.1"/>
    <property type="molecule type" value="Genomic_DNA"/>
</dbReference>
<evidence type="ECO:0000313" key="2">
    <source>
        <dbReference type="EMBL" id="MED6167575.1"/>
    </source>
</evidence>
<protein>
    <submittedName>
        <fullName evidence="2">Uncharacterized protein</fullName>
    </submittedName>
</protein>
<sequence>MNKKRNAFCNRGGNGVDGRQRKMRRWKERAARRRSGRGTRGGRKGRCVGGRSGWQRKGLPAMSLEEFDSMKGNYEVNRHAMRLMSIINPTSKELRIRSVTMKTADRLTLEQIGVCLHYPHLLVSHKALLRLHSLHSTTLPLPPPSSLEHRPPASSSEPFPLLPLFPILYHTSSPLSLLFVSPRHLSHLPEKSPDDINGKVSSAVNKYTGECTHLYSYAF</sequence>
<organism evidence="2 3">
    <name type="scientific">Stylosanthes scabra</name>
    <dbReference type="NCBI Taxonomy" id="79078"/>
    <lineage>
        <taxon>Eukaryota</taxon>
        <taxon>Viridiplantae</taxon>
        <taxon>Streptophyta</taxon>
        <taxon>Embryophyta</taxon>
        <taxon>Tracheophyta</taxon>
        <taxon>Spermatophyta</taxon>
        <taxon>Magnoliopsida</taxon>
        <taxon>eudicotyledons</taxon>
        <taxon>Gunneridae</taxon>
        <taxon>Pentapetalae</taxon>
        <taxon>rosids</taxon>
        <taxon>fabids</taxon>
        <taxon>Fabales</taxon>
        <taxon>Fabaceae</taxon>
        <taxon>Papilionoideae</taxon>
        <taxon>50 kb inversion clade</taxon>
        <taxon>dalbergioids sensu lato</taxon>
        <taxon>Dalbergieae</taxon>
        <taxon>Pterocarpus clade</taxon>
        <taxon>Stylosanthes</taxon>
    </lineage>
</organism>
<evidence type="ECO:0000256" key="1">
    <source>
        <dbReference type="SAM" id="MobiDB-lite"/>
    </source>
</evidence>
<keyword evidence="3" id="KW-1185">Reference proteome</keyword>